<evidence type="ECO:0000313" key="2">
    <source>
        <dbReference type="EMBL" id="GIH80233.1"/>
    </source>
</evidence>
<dbReference type="EMBL" id="BOOH01000057">
    <property type="protein sequence ID" value="GIH80233.1"/>
    <property type="molecule type" value="Genomic_DNA"/>
</dbReference>
<evidence type="ECO:0000256" key="1">
    <source>
        <dbReference type="SAM" id="MobiDB-lite"/>
    </source>
</evidence>
<protein>
    <submittedName>
        <fullName evidence="2">Uncharacterized protein</fullName>
    </submittedName>
</protein>
<organism evidence="2 3">
    <name type="scientific">Planobispora longispora</name>
    <dbReference type="NCBI Taxonomy" id="28887"/>
    <lineage>
        <taxon>Bacteria</taxon>
        <taxon>Bacillati</taxon>
        <taxon>Actinomycetota</taxon>
        <taxon>Actinomycetes</taxon>
        <taxon>Streptosporangiales</taxon>
        <taxon>Streptosporangiaceae</taxon>
        <taxon>Planobispora</taxon>
    </lineage>
</organism>
<feature type="compositionally biased region" description="Basic residues" evidence="1">
    <location>
        <begin position="37"/>
        <end position="46"/>
    </location>
</feature>
<feature type="region of interest" description="Disordered" evidence="1">
    <location>
        <begin position="1"/>
        <end position="296"/>
    </location>
</feature>
<feature type="compositionally biased region" description="Low complexity" evidence="1">
    <location>
        <begin position="150"/>
        <end position="162"/>
    </location>
</feature>
<dbReference type="Proteomes" id="UP000616724">
    <property type="component" value="Unassembled WGS sequence"/>
</dbReference>
<accession>A0A8J3RY21</accession>
<feature type="compositionally biased region" description="Polar residues" evidence="1">
    <location>
        <begin position="284"/>
        <end position="296"/>
    </location>
</feature>
<evidence type="ECO:0000313" key="3">
    <source>
        <dbReference type="Proteomes" id="UP000616724"/>
    </source>
</evidence>
<reference evidence="2 3" key="1">
    <citation type="submission" date="2021-01" db="EMBL/GenBank/DDBJ databases">
        <title>Whole genome shotgun sequence of Planobispora longispora NBRC 13918.</title>
        <authorList>
            <person name="Komaki H."/>
            <person name="Tamura T."/>
        </authorList>
    </citation>
    <scope>NUCLEOTIDE SEQUENCE [LARGE SCALE GENOMIC DNA]</scope>
    <source>
        <strain evidence="2 3">NBRC 13918</strain>
    </source>
</reference>
<comment type="caution">
    <text evidence="2">The sequence shown here is derived from an EMBL/GenBank/DDBJ whole genome shotgun (WGS) entry which is preliminary data.</text>
</comment>
<feature type="compositionally biased region" description="Basic and acidic residues" evidence="1">
    <location>
        <begin position="195"/>
        <end position="207"/>
    </location>
</feature>
<sequence>MLGEQREGTETGPVHHPVGRARAGEAERGPRPGPGVRRVRAGHRGSHPGPLSGGQAGQVRGRDHDRGRVTQPGRLDVVARGAQEGDESLRAVAPGRAVASGRAVVPGRVPASGRAALPVRYGQHPQPDRGPEAEQPQGPAPLGLPGGRRQGQLDQGGVVSRPGPGGGPLQNDLRRLGEAVQQDLPEATGLIEVLHPGRAEVRAERPPGRRGRRGGAVHGTGGRHTQVRPGRRVGQARPAAGQPRRRPQQPGDAHPVPHQRVEVGDDADGPLGVGVQGRQAQQQFLHRSTIGSPRDG</sequence>
<proteinExistence type="predicted"/>
<keyword evidence="3" id="KW-1185">Reference proteome</keyword>
<gene>
    <name evidence="2" type="ORF">Plo01_66620</name>
</gene>
<dbReference type="AlphaFoldDB" id="A0A8J3RY21"/>
<name>A0A8J3RY21_9ACTN</name>